<dbReference type="InterPro" id="IPR029045">
    <property type="entry name" value="ClpP/crotonase-like_dom_sf"/>
</dbReference>
<evidence type="ECO:0008006" key="5">
    <source>
        <dbReference type="Google" id="ProtNLM"/>
    </source>
</evidence>
<dbReference type="Gene3D" id="3.90.226.10">
    <property type="entry name" value="2-enoyl-CoA Hydratase, Chain A, domain 1"/>
    <property type="match status" value="2"/>
</dbReference>
<dbReference type="CDD" id="cd06850">
    <property type="entry name" value="biotinyl_domain"/>
    <property type="match status" value="1"/>
</dbReference>
<dbReference type="Proteomes" id="UP001165135">
    <property type="component" value="Unassembled WGS sequence"/>
</dbReference>
<dbReference type="PANTHER" id="PTHR43842:SF2">
    <property type="entry name" value="PROPIONYL-COA CARBOXYLASE BETA CHAIN, MITOCHONDRIAL"/>
    <property type="match status" value="1"/>
</dbReference>
<dbReference type="SUPFAM" id="SSF51230">
    <property type="entry name" value="Single hybrid motif"/>
    <property type="match status" value="1"/>
</dbReference>
<dbReference type="PANTHER" id="PTHR43842">
    <property type="entry name" value="PROPIONYL-COA CARBOXYLASE BETA CHAIN"/>
    <property type="match status" value="1"/>
</dbReference>
<dbReference type="InterPro" id="IPR000089">
    <property type="entry name" value="Biotin_lipoyl"/>
</dbReference>
<evidence type="ECO:0000259" key="1">
    <source>
        <dbReference type="PROSITE" id="PS50968"/>
    </source>
</evidence>
<proteinExistence type="predicted"/>
<dbReference type="InterPro" id="IPR034733">
    <property type="entry name" value="AcCoA_carboxyl_beta"/>
</dbReference>
<dbReference type="AlphaFoldDB" id="A0A9W6RH43"/>
<dbReference type="InterPro" id="IPR011763">
    <property type="entry name" value="COA_CT_C"/>
</dbReference>
<dbReference type="GO" id="GO:0004658">
    <property type="term" value="F:propionyl-CoA carboxylase activity"/>
    <property type="evidence" value="ECO:0007669"/>
    <property type="project" value="TreeGrafter"/>
</dbReference>
<dbReference type="PROSITE" id="PS50968">
    <property type="entry name" value="BIOTINYL_LIPOYL"/>
    <property type="match status" value="1"/>
</dbReference>
<evidence type="ECO:0000313" key="3">
    <source>
        <dbReference type="EMBL" id="GLY73810.1"/>
    </source>
</evidence>
<dbReference type="Gene3D" id="2.40.50.100">
    <property type="match status" value="1"/>
</dbReference>
<evidence type="ECO:0000259" key="2">
    <source>
        <dbReference type="PROSITE" id="PS50989"/>
    </source>
</evidence>
<feature type="domain" description="Lipoyl-binding" evidence="1">
    <location>
        <begin position="1"/>
        <end position="75"/>
    </location>
</feature>
<dbReference type="Pfam" id="PF01039">
    <property type="entry name" value="Carboxyl_trans"/>
    <property type="match status" value="1"/>
</dbReference>
<comment type="caution">
    <text evidence="3">The sequence shown here is derived from an EMBL/GenBank/DDBJ whole genome shotgun (WGS) entry which is preliminary data.</text>
</comment>
<reference evidence="3" key="1">
    <citation type="submission" date="2023-03" db="EMBL/GenBank/DDBJ databases">
        <title>Actinoallomurus iriomotensis NBRC 103681.</title>
        <authorList>
            <person name="Ichikawa N."/>
            <person name="Sato H."/>
            <person name="Tonouchi N."/>
        </authorList>
    </citation>
    <scope>NUCLEOTIDE SEQUENCE</scope>
    <source>
        <strain evidence="3">NBRC 103681</strain>
    </source>
</reference>
<evidence type="ECO:0000313" key="4">
    <source>
        <dbReference type="Proteomes" id="UP001165135"/>
    </source>
</evidence>
<accession>A0A9W6RH43</accession>
<name>A0A9W6RH43_9ACTN</name>
<protein>
    <recommendedName>
        <fullName evidence="5">Biotin carboxylase</fullName>
    </recommendedName>
</protein>
<dbReference type="PROSITE" id="PS50989">
    <property type="entry name" value="COA_CT_CTER"/>
    <property type="match status" value="1"/>
</dbReference>
<dbReference type="SUPFAM" id="SSF52096">
    <property type="entry name" value="ClpP/crotonase"/>
    <property type="match status" value="2"/>
</dbReference>
<dbReference type="Pfam" id="PF00364">
    <property type="entry name" value="Biotin_lipoyl"/>
    <property type="match status" value="1"/>
</dbReference>
<feature type="domain" description="CoA carboxyltransferase C-terminal" evidence="2">
    <location>
        <begin position="347"/>
        <end position="587"/>
    </location>
</feature>
<sequence length="592" mass="62245">MQRMDTTPVTAPLQGIVVSIDVTPGQSVPAGAPLVVLESMKMEYVVVAPVPGVVRDVAAVAGALVGENDTLVAIEEGEVEAEDAPADAAAGERPDLAEVRRRHEIGLDAARPDAVRRRRATGHRTARENVADLCETFTEYGALAVAAQRARRPLDELIDKTPADGLVAGVGDVNGRPAVVLAYDYTVLAGTQGAMNHYKKDRMLELAERRRLPVVLFAEGGGGRPGDTDTASISGLDTMAFHLFARLSGQVPLVGIASGRCFAGNAALLGCCDVVIATEDANIGMGGPAMIEGGGLGVFAPEEIGPMAVQVPNGVVDVPVADEAEAVRVARRYLGYFQGPADAWEVTGQEALRDLVPLDRKRVYEVRTVIETLADAGSVLELRAAYGPGIVTALARIEGVPVGVIANSPAHLGGAIDADGADKASRFMKLCDAFGLPLVSLCDTPGFMVGPDAEKTATVRHFARMFVTGANLGVPLVMVILRKAYGLGAQAMAGGSLKVPVATVAWPTGELGGMGLEGAVRLGYRRELAAAEDPDALFDDLVARAYERGRALSAATVYEIDDVIDPAETRRWIAMALHAAPRRERRTPLDTW</sequence>
<dbReference type="EMBL" id="BSTJ01000002">
    <property type="protein sequence ID" value="GLY73810.1"/>
    <property type="molecule type" value="Genomic_DNA"/>
</dbReference>
<organism evidence="3 4">
    <name type="scientific">Actinoallomurus iriomotensis</name>
    <dbReference type="NCBI Taxonomy" id="478107"/>
    <lineage>
        <taxon>Bacteria</taxon>
        <taxon>Bacillati</taxon>
        <taxon>Actinomycetota</taxon>
        <taxon>Actinomycetes</taxon>
        <taxon>Streptosporangiales</taxon>
        <taxon>Thermomonosporaceae</taxon>
        <taxon>Actinoallomurus</taxon>
    </lineage>
</organism>
<dbReference type="InterPro" id="IPR051047">
    <property type="entry name" value="AccD/PCCB"/>
</dbReference>
<dbReference type="InterPro" id="IPR011053">
    <property type="entry name" value="Single_hybrid_motif"/>
</dbReference>
<gene>
    <name evidence="3" type="ORF">Airi01_020770</name>
</gene>